<keyword evidence="4 6" id="KW-0408">Iron</keyword>
<evidence type="ECO:0000256" key="6">
    <source>
        <dbReference type="PIRSR" id="PIRSR602401-1"/>
    </source>
</evidence>
<evidence type="ECO:0000313" key="7">
    <source>
        <dbReference type="EMBL" id="KAF5230354.1"/>
    </source>
</evidence>
<dbReference type="Pfam" id="PF00067">
    <property type="entry name" value="p450"/>
    <property type="match status" value="1"/>
</dbReference>
<comment type="cofactor">
    <cofactor evidence="6">
        <name>heme</name>
        <dbReference type="ChEBI" id="CHEBI:30413"/>
    </cofactor>
</comment>
<dbReference type="PRINTS" id="PR00463">
    <property type="entry name" value="EP450I"/>
</dbReference>
<evidence type="ECO:0008006" key="9">
    <source>
        <dbReference type="Google" id="ProtNLM"/>
    </source>
</evidence>
<feature type="binding site" description="axial binding residue" evidence="6">
    <location>
        <position position="444"/>
    </location>
    <ligand>
        <name>heme</name>
        <dbReference type="ChEBI" id="CHEBI:30413"/>
    </ligand>
    <ligandPart>
        <name>Fe</name>
        <dbReference type="ChEBI" id="CHEBI:18248"/>
    </ligandPart>
</feature>
<dbReference type="AlphaFoldDB" id="A0A8H4YLH0"/>
<dbReference type="Gene3D" id="1.10.630.10">
    <property type="entry name" value="Cytochrome P450"/>
    <property type="match status" value="1"/>
</dbReference>
<dbReference type="PANTHER" id="PTHR46300">
    <property type="entry name" value="P450, PUTATIVE (EUROFUNG)-RELATED-RELATED"/>
    <property type="match status" value="1"/>
</dbReference>
<evidence type="ECO:0000256" key="3">
    <source>
        <dbReference type="ARBA" id="ARBA00023002"/>
    </source>
</evidence>
<gene>
    <name evidence="7" type="ORF">FANTH_13879</name>
</gene>
<comment type="similarity">
    <text evidence="1">Belongs to the cytochrome P450 family.</text>
</comment>
<dbReference type="PANTHER" id="PTHR46300:SF2">
    <property type="entry name" value="CYTOCHROME P450 MONOOXYGENASE ALNH-RELATED"/>
    <property type="match status" value="1"/>
</dbReference>
<dbReference type="InterPro" id="IPR050364">
    <property type="entry name" value="Cytochrome_P450_fung"/>
</dbReference>
<keyword evidence="3" id="KW-0560">Oxidoreductase</keyword>
<dbReference type="GO" id="GO:0004497">
    <property type="term" value="F:monooxygenase activity"/>
    <property type="evidence" value="ECO:0007669"/>
    <property type="project" value="UniProtKB-KW"/>
</dbReference>
<dbReference type="GO" id="GO:0005506">
    <property type="term" value="F:iron ion binding"/>
    <property type="evidence" value="ECO:0007669"/>
    <property type="project" value="InterPro"/>
</dbReference>
<dbReference type="SUPFAM" id="SSF48264">
    <property type="entry name" value="Cytochrome P450"/>
    <property type="match status" value="1"/>
</dbReference>
<keyword evidence="2 6" id="KW-0479">Metal-binding</keyword>
<dbReference type="GO" id="GO:0020037">
    <property type="term" value="F:heme binding"/>
    <property type="evidence" value="ECO:0007669"/>
    <property type="project" value="InterPro"/>
</dbReference>
<dbReference type="InterPro" id="IPR036396">
    <property type="entry name" value="Cyt_P450_sf"/>
</dbReference>
<proteinExistence type="inferred from homology"/>
<evidence type="ECO:0000313" key="8">
    <source>
        <dbReference type="Proteomes" id="UP000573603"/>
    </source>
</evidence>
<evidence type="ECO:0000256" key="2">
    <source>
        <dbReference type="ARBA" id="ARBA00022723"/>
    </source>
</evidence>
<evidence type="ECO:0000256" key="5">
    <source>
        <dbReference type="ARBA" id="ARBA00023033"/>
    </source>
</evidence>
<dbReference type="Proteomes" id="UP000573603">
    <property type="component" value="Unassembled WGS sequence"/>
</dbReference>
<keyword evidence="5" id="KW-0503">Monooxygenase</keyword>
<name>A0A8H4YLH0_9HYPO</name>
<dbReference type="InterPro" id="IPR002401">
    <property type="entry name" value="Cyt_P450_E_grp-I"/>
</dbReference>
<keyword evidence="8" id="KW-1185">Reference proteome</keyword>
<dbReference type="EMBL" id="JABEVY010000529">
    <property type="protein sequence ID" value="KAF5230354.1"/>
    <property type="molecule type" value="Genomic_DNA"/>
</dbReference>
<keyword evidence="6" id="KW-0349">Heme</keyword>
<reference evidence="7 8" key="1">
    <citation type="journal article" date="2020" name="BMC Genomics">
        <title>Correction to: Identification and distribution of gene clusters required for synthesis of sphingolipid metabolism inhibitors in diverse species of the filamentous fungus Fusarium.</title>
        <authorList>
            <person name="Kim H.S."/>
            <person name="Lohmar J.M."/>
            <person name="Busman M."/>
            <person name="Brown D.W."/>
            <person name="Naumann T.A."/>
            <person name="Divon H.H."/>
            <person name="Lysoe E."/>
            <person name="Uhlig S."/>
            <person name="Proctor R.H."/>
        </authorList>
    </citation>
    <scope>NUCLEOTIDE SEQUENCE [LARGE SCALE GENOMIC DNA]</scope>
    <source>
        <strain evidence="7 8">NRRL 25214</strain>
    </source>
</reference>
<accession>A0A8H4YLH0</accession>
<dbReference type="GO" id="GO:0016705">
    <property type="term" value="F:oxidoreductase activity, acting on paired donors, with incorporation or reduction of molecular oxygen"/>
    <property type="evidence" value="ECO:0007669"/>
    <property type="project" value="InterPro"/>
</dbReference>
<comment type="caution">
    <text evidence="7">The sequence shown here is derived from an EMBL/GenBank/DDBJ whole genome shotgun (WGS) entry which is preliminary data.</text>
</comment>
<organism evidence="7 8">
    <name type="scientific">Fusarium anthophilum</name>
    <dbReference type="NCBI Taxonomy" id="48485"/>
    <lineage>
        <taxon>Eukaryota</taxon>
        <taxon>Fungi</taxon>
        <taxon>Dikarya</taxon>
        <taxon>Ascomycota</taxon>
        <taxon>Pezizomycotina</taxon>
        <taxon>Sordariomycetes</taxon>
        <taxon>Hypocreomycetidae</taxon>
        <taxon>Hypocreales</taxon>
        <taxon>Nectriaceae</taxon>
        <taxon>Fusarium</taxon>
        <taxon>Fusarium fujikuroi species complex</taxon>
    </lineage>
</organism>
<dbReference type="InterPro" id="IPR001128">
    <property type="entry name" value="Cyt_P450"/>
</dbReference>
<sequence length="537" mass="61195">MTAFSVTVCAILFSTWALYKVLTFSRREKNLPPGPPTIPVLGNAHLIPSKGLHMKFKEWADKYGSIYSLKIGRTTMIVLCDREAVFELLNRKGAQYNNRPPDKQVDAALNHEILSMMYEGPLWRAQRKIFSTYFSPTNLDTVLQPVQVAEISQLMADLLTTPQSFHKSVKRTIASISTIILYGHRAPDMESFWGSAVYRSVDEVNKAITPGTYFPSNHFPLLTLLPDRWNMPLQQAKESYQNISSIWAEARERVEERRRTGDKRESLMDQILDEDIVPDINLSYSQMNNFFGTIQMGASDSTSGHTLTSILFLAQNPHCQEKAREELHKVCGLERLPQWSDFDKLPYISCIVKEGLRMRAAIPTGGPHYSNQDNWYKGMLIPKDSVIMVPPTAINFDELYNASPSQYNPDRFLKIADKLAPELASSASWVDRDHYTYGVGRRICPGMHLAERNQWRIMAQLLWAFRIERDAELDTSYDMYDEGLLHFVKDFKVRSFAGGTDDIEREENAPGDAIELMLFLQGAVLALLLRLLVVLVL</sequence>
<evidence type="ECO:0000256" key="4">
    <source>
        <dbReference type="ARBA" id="ARBA00023004"/>
    </source>
</evidence>
<evidence type="ECO:0000256" key="1">
    <source>
        <dbReference type="ARBA" id="ARBA00010617"/>
    </source>
</evidence>
<protein>
    <recommendedName>
        <fullName evidence="9">Cytochrome P450</fullName>
    </recommendedName>
</protein>